<dbReference type="RefSeq" id="WP_382232507.1">
    <property type="nucleotide sequence ID" value="NZ_JBHTCC010000001.1"/>
</dbReference>
<evidence type="ECO:0000313" key="3">
    <source>
        <dbReference type="Proteomes" id="UP001596379"/>
    </source>
</evidence>
<evidence type="ECO:0000313" key="2">
    <source>
        <dbReference type="EMBL" id="MFC7297345.1"/>
    </source>
</evidence>
<proteinExistence type="predicted"/>
<organism evidence="2 3">
    <name type="scientific">Herminiimonas aquatilis</name>
    <dbReference type="NCBI Taxonomy" id="345342"/>
    <lineage>
        <taxon>Bacteria</taxon>
        <taxon>Pseudomonadati</taxon>
        <taxon>Pseudomonadota</taxon>
        <taxon>Betaproteobacteria</taxon>
        <taxon>Burkholderiales</taxon>
        <taxon>Oxalobacteraceae</taxon>
        <taxon>Herminiimonas</taxon>
    </lineage>
</organism>
<reference evidence="3" key="1">
    <citation type="journal article" date="2019" name="Int. J. Syst. Evol. Microbiol.">
        <title>The Global Catalogue of Microorganisms (GCM) 10K type strain sequencing project: providing services to taxonomists for standard genome sequencing and annotation.</title>
        <authorList>
            <consortium name="The Broad Institute Genomics Platform"/>
            <consortium name="The Broad Institute Genome Sequencing Center for Infectious Disease"/>
            <person name="Wu L."/>
            <person name="Ma J."/>
        </authorList>
    </citation>
    <scope>NUCLEOTIDE SEQUENCE [LARGE SCALE GENOMIC DNA]</scope>
    <source>
        <strain evidence="3">CCUG 36956</strain>
    </source>
</reference>
<dbReference type="Proteomes" id="UP001596379">
    <property type="component" value="Unassembled WGS sequence"/>
</dbReference>
<sequence>MKIFNAILLALFSTGIAHAASLEDDVNRYVQTFSGTQSVTAEVVESLEWMGIADPRVFDLIERRAIEAAEAGRYDRKTRNEVVLYIRALGFSGQSKYAATLQNFAPDLTYGRRAKNALEDMPYYQKWNPLISNRASFDAKYSDDVNRVLNMLRSNDFLLKRLGAQRVYAENKDAILLSTLEAEIRTSYMNMTNENDNGPIDAVAWMVKALGSAKQEQYRPLLQEVAVKAPNKKIRKYANAALDR</sequence>
<protein>
    <submittedName>
        <fullName evidence="2">Uncharacterized protein</fullName>
    </submittedName>
</protein>
<keyword evidence="3" id="KW-1185">Reference proteome</keyword>
<gene>
    <name evidence="2" type="ORF">ACFQO0_02720</name>
</gene>
<feature type="signal peptide" evidence="1">
    <location>
        <begin position="1"/>
        <end position="19"/>
    </location>
</feature>
<dbReference type="EMBL" id="JBHTCC010000001">
    <property type="protein sequence ID" value="MFC7297345.1"/>
    <property type="molecule type" value="Genomic_DNA"/>
</dbReference>
<accession>A0ABW2J303</accession>
<name>A0ABW2J303_9BURK</name>
<feature type="chain" id="PRO_5046086298" evidence="1">
    <location>
        <begin position="20"/>
        <end position="244"/>
    </location>
</feature>
<comment type="caution">
    <text evidence="2">The sequence shown here is derived from an EMBL/GenBank/DDBJ whole genome shotgun (WGS) entry which is preliminary data.</text>
</comment>
<evidence type="ECO:0000256" key="1">
    <source>
        <dbReference type="SAM" id="SignalP"/>
    </source>
</evidence>
<keyword evidence="1" id="KW-0732">Signal</keyword>